<dbReference type="AlphaFoldDB" id="A0A9Y1BQE8"/>
<dbReference type="Gene3D" id="3.30.70.20">
    <property type="match status" value="2"/>
</dbReference>
<dbReference type="PANTHER" id="PTHR43153:SF1">
    <property type="entry name" value="ELECTRON TRANSFER FLAVOPROTEIN SUBUNIT ALPHA, MITOCHONDRIAL"/>
    <property type="match status" value="1"/>
</dbReference>
<feature type="domain" description="4Fe-4S ferredoxin-type" evidence="6">
    <location>
        <begin position="1"/>
        <end position="29"/>
    </location>
</feature>
<dbReference type="Gene3D" id="3.40.50.620">
    <property type="entry name" value="HUPs"/>
    <property type="match status" value="1"/>
</dbReference>
<sequence length="407" mass="44431">MLIVDMEKCIGCGICEKVCPFGAIIVPTDTKKAKVLENCTLCGTCVNACPYGALTIERKTVSKEQLSQYTGVFIWGEWEKRENIPHIKNVVLELLGKGRELADRVNEELTVVLAGYNVEQLVSTLFHHGADKVILAEHELLEAYTTDGYATVISSIIAAKKPSIVLYGATPNGRDLAPRVAARLGLGLTADCTGLDIDKENQLVQTRPAFGGNIMASILSPYTRPQMSTVRPNVFKKPKEDKTKEGKTEIFEVKLKRSSIRTKILEEIHVLDEVVNIEEADKLVSVGRGIESKENIKIAQELAEAMGATLSGSRALVDIGWLPHARQVGQSGKTVSPNLYLAFGISGAVQHLVGMKSSDVIVAVNNDPEAPIFKVANLSVIGDILKIIPELTKLVREYNTKKESEEI</sequence>
<organism evidence="7">
    <name type="scientific">Candidatus Heimdallarchaeum endolithica</name>
    <dbReference type="NCBI Taxonomy" id="2876572"/>
    <lineage>
        <taxon>Archaea</taxon>
        <taxon>Promethearchaeati</taxon>
        <taxon>Candidatus Heimdallarchaeota</taxon>
        <taxon>Candidatus Heimdallarchaeia (ex Rinke et al. 2021) (nom. nud.)</taxon>
        <taxon>Candidatus Heimdallarchaeales</taxon>
        <taxon>Candidatus Heimdallarchaeaceae</taxon>
        <taxon>Candidatus Heimdallarchaeum</taxon>
    </lineage>
</organism>
<dbReference type="Pfam" id="PF01012">
    <property type="entry name" value="ETF"/>
    <property type="match status" value="1"/>
</dbReference>
<evidence type="ECO:0000256" key="5">
    <source>
        <dbReference type="ARBA" id="ARBA00022982"/>
    </source>
</evidence>
<proteinExistence type="inferred from homology"/>
<dbReference type="PROSITE" id="PS00198">
    <property type="entry name" value="4FE4S_FER_1"/>
    <property type="match status" value="2"/>
</dbReference>
<reference evidence="7" key="1">
    <citation type="journal article" date="2022" name="Nat. Microbiol.">
        <title>Unique mobile elements and scalable gene flow at the prokaryote-eukaryote boundary revealed by circularized Asgard archaea genomes.</title>
        <authorList>
            <person name="Wu F."/>
            <person name="Speth D.R."/>
            <person name="Philosof A."/>
            <person name="Cremiere A."/>
            <person name="Narayanan A."/>
            <person name="Barco R.A."/>
            <person name="Connon S.A."/>
            <person name="Amend J.P."/>
            <person name="Antoshechkin I.A."/>
            <person name="Orphan V.J."/>
        </authorList>
    </citation>
    <scope>NUCLEOTIDE SEQUENCE</scope>
    <source>
        <strain evidence="7">PR6</strain>
    </source>
</reference>
<dbReference type="SMART" id="SM00893">
    <property type="entry name" value="ETF"/>
    <property type="match status" value="1"/>
</dbReference>
<dbReference type="GO" id="GO:0009055">
    <property type="term" value="F:electron transfer activity"/>
    <property type="evidence" value="ECO:0007669"/>
    <property type="project" value="InterPro"/>
</dbReference>
<keyword evidence="3" id="KW-0285">Flavoprotein</keyword>
<evidence type="ECO:0000313" key="7">
    <source>
        <dbReference type="EMBL" id="UJG43010.1"/>
    </source>
</evidence>
<keyword evidence="4" id="KW-0274">FAD</keyword>
<dbReference type="PROSITE" id="PS00696">
    <property type="entry name" value="ETF_ALPHA"/>
    <property type="match status" value="1"/>
</dbReference>
<gene>
    <name evidence="7" type="ORF">K9W46_11615</name>
</gene>
<evidence type="ECO:0000256" key="2">
    <source>
        <dbReference type="ARBA" id="ARBA00022448"/>
    </source>
</evidence>
<keyword evidence="2" id="KW-0813">Transport</keyword>
<dbReference type="InterPro" id="IPR018206">
    <property type="entry name" value="ETF_asu_C_CS"/>
</dbReference>
<dbReference type="PROSITE" id="PS51379">
    <property type="entry name" value="4FE4S_FER_2"/>
    <property type="match status" value="2"/>
</dbReference>
<dbReference type="InterPro" id="IPR014731">
    <property type="entry name" value="ETF_asu_C"/>
</dbReference>
<dbReference type="GO" id="GO:0050660">
    <property type="term" value="F:flavin adenine dinucleotide binding"/>
    <property type="evidence" value="ECO:0007669"/>
    <property type="project" value="InterPro"/>
</dbReference>
<dbReference type="InterPro" id="IPR001308">
    <property type="entry name" value="ETF_a/FixB"/>
</dbReference>
<dbReference type="PANTHER" id="PTHR43153">
    <property type="entry name" value="ELECTRON TRANSFER FLAVOPROTEIN ALPHA"/>
    <property type="match status" value="1"/>
</dbReference>
<dbReference type="InterPro" id="IPR014730">
    <property type="entry name" value="ETF_a/b_N"/>
</dbReference>
<dbReference type="InterPro" id="IPR033947">
    <property type="entry name" value="ETF_alpha_N"/>
</dbReference>
<dbReference type="Proteomes" id="UP001200513">
    <property type="component" value="Chromosome"/>
</dbReference>
<dbReference type="Pfam" id="PF00766">
    <property type="entry name" value="ETF_alpha"/>
    <property type="match status" value="1"/>
</dbReference>
<feature type="domain" description="4Fe-4S ferredoxin-type" evidence="6">
    <location>
        <begin position="31"/>
        <end position="59"/>
    </location>
</feature>
<dbReference type="InterPro" id="IPR029035">
    <property type="entry name" value="DHS-like_NAD/FAD-binding_dom"/>
</dbReference>
<dbReference type="InterPro" id="IPR014729">
    <property type="entry name" value="Rossmann-like_a/b/a_fold"/>
</dbReference>
<name>A0A9Y1BQE8_9ARCH</name>
<dbReference type="EMBL" id="CP084167">
    <property type="protein sequence ID" value="UJG43010.1"/>
    <property type="molecule type" value="Genomic_DNA"/>
</dbReference>
<dbReference type="GO" id="GO:0033539">
    <property type="term" value="P:fatty acid beta-oxidation using acyl-CoA dehydrogenase"/>
    <property type="evidence" value="ECO:0007669"/>
    <property type="project" value="TreeGrafter"/>
</dbReference>
<keyword evidence="5" id="KW-0249">Electron transport</keyword>
<dbReference type="InterPro" id="IPR017896">
    <property type="entry name" value="4Fe4S_Fe-S-bd"/>
</dbReference>
<dbReference type="InterPro" id="IPR017900">
    <property type="entry name" value="4Fe4S_Fe_S_CS"/>
</dbReference>
<accession>A0A9Y1BQE8</accession>
<dbReference type="SUPFAM" id="SSF52402">
    <property type="entry name" value="Adenine nucleotide alpha hydrolases-like"/>
    <property type="match status" value="1"/>
</dbReference>
<evidence type="ECO:0000259" key="6">
    <source>
        <dbReference type="PROSITE" id="PS51379"/>
    </source>
</evidence>
<dbReference type="SUPFAM" id="SSF54862">
    <property type="entry name" value="4Fe-4S ferredoxins"/>
    <property type="match status" value="1"/>
</dbReference>
<protein>
    <submittedName>
        <fullName evidence="7">Electron transfer flavoprotein subunit alpha</fullName>
    </submittedName>
</protein>
<dbReference type="CDD" id="cd01715">
    <property type="entry name" value="ETF_alpha"/>
    <property type="match status" value="1"/>
</dbReference>
<dbReference type="Pfam" id="PF13187">
    <property type="entry name" value="Fer4_9"/>
    <property type="match status" value="1"/>
</dbReference>
<comment type="similarity">
    <text evidence="1">Belongs to the ETF alpha-subunit/FixB family.</text>
</comment>
<dbReference type="Gene3D" id="3.40.50.1220">
    <property type="entry name" value="TPP-binding domain"/>
    <property type="match status" value="1"/>
</dbReference>
<dbReference type="GO" id="GO:0016491">
    <property type="term" value="F:oxidoreductase activity"/>
    <property type="evidence" value="ECO:0007669"/>
    <property type="project" value="UniProtKB-ARBA"/>
</dbReference>
<dbReference type="SUPFAM" id="SSF52467">
    <property type="entry name" value="DHS-like NAD/FAD-binding domain"/>
    <property type="match status" value="1"/>
</dbReference>
<evidence type="ECO:0000256" key="4">
    <source>
        <dbReference type="ARBA" id="ARBA00022827"/>
    </source>
</evidence>
<evidence type="ECO:0000256" key="1">
    <source>
        <dbReference type="ARBA" id="ARBA00005817"/>
    </source>
</evidence>
<evidence type="ECO:0000256" key="3">
    <source>
        <dbReference type="ARBA" id="ARBA00022630"/>
    </source>
</evidence>